<proteinExistence type="predicted"/>
<accession>A0AAP0I596</accession>
<protein>
    <submittedName>
        <fullName evidence="1">Uncharacterized protein</fullName>
    </submittedName>
</protein>
<reference evidence="1 2" key="1">
    <citation type="submission" date="2024-01" db="EMBL/GenBank/DDBJ databases">
        <title>Genome assemblies of Stephania.</title>
        <authorList>
            <person name="Yang L."/>
        </authorList>
    </citation>
    <scope>NUCLEOTIDE SEQUENCE [LARGE SCALE GENOMIC DNA]</scope>
    <source>
        <strain evidence="1">QJT</strain>
        <tissue evidence="1">Leaf</tissue>
    </source>
</reference>
<evidence type="ECO:0000313" key="2">
    <source>
        <dbReference type="Proteomes" id="UP001417504"/>
    </source>
</evidence>
<name>A0AAP0I596_9MAGN</name>
<dbReference type="EMBL" id="JBBNAE010000007">
    <property type="protein sequence ID" value="KAK9108897.1"/>
    <property type="molecule type" value="Genomic_DNA"/>
</dbReference>
<comment type="caution">
    <text evidence="1">The sequence shown here is derived from an EMBL/GenBank/DDBJ whole genome shotgun (WGS) entry which is preliminary data.</text>
</comment>
<organism evidence="1 2">
    <name type="scientific">Stephania japonica</name>
    <dbReference type="NCBI Taxonomy" id="461633"/>
    <lineage>
        <taxon>Eukaryota</taxon>
        <taxon>Viridiplantae</taxon>
        <taxon>Streptophyta</taxon>
        <taxon>Embryophyta</taxon>
        <taxon>Tracheophyta</taxon>
        <taxon>Spermatophyta</taxon>
        <taxon>Magnoliopsida</taxon>
        <taxon>Ranunculales</taxon>
        <taxon>Menispermaceae</taxon>
        <taxon>Menispermoideae</taxon>
        <taxon>Cissampelideae</taxon>
        <taxon>Stephania</taxon>
    </lineage>
</organism>
<sequence>MAFPMRKTKRGLKATTQTPRKKSLEILIAKGIRVENQETMTRATHTSTNLTILTKLYFKFVQAFSAFTTQNESILQHFTNK</sequence>
<gene>
    <name evidence="1" type="ORF">Sjap_016957</name>
</gene>
<dbReference type="Proteomes" id="UP001417504">
    <property type="component" value="Unassembled WGS sequence"/>
</dbReference>
<dbReference type="AlphaFoldDB" id="A0AAP0I596"/>
<keyword evidence="2" id="KW-1185">Reference proteome</keyword>
<evidence type="ECO:0000313" key="1">
    <source>
        <dbReference type="EMBL" id="KAK9108897.1"/>
    </source>
</evidence>